<keyword evidence="4" id="KW-0010">Activator</keyword>
<evidence type="ECO:0000313" key="10">
    <source>
        <dbReference type="Proteomes" id="UP000002280"/>
    </source>
</evidence>
<dbReference type="FunCoup" id="F6Q735">
    <property type="interactions" value="710"/>
</dbReference>
<evidence type="ECO:0000256" key="4">
    <source>
        <dbReference type="ARBA" id="ARBA00023159"/>
    </source>
</evidence>
<dbReference type="GeneTree" id="ENSGT00390000017724"/>
<keyword evidence="10" id="KW-1185">Reference proteome</keyword>
<feature type="domain" description="Transcription elongation factor Eaf N-terminal" evidence="8">
    <location>
        <begin position="17"/>
        <end position="113"/>
    </location>
</feature>
<dbReference type="GO" id="GO:0006368">
    <property type="term" value="P:transcription elongation by RNA polymerase II"/>
    <property type="evidence" value="ECO:0000318"/>
    <property type="project" value="GO_Central"/>
</dbReference>
<evidence type="ECO:0000256" key="3">
    <source>
        <dbReference type="ARBA" id="ARBA00023015"/>
    </source>
</evidence>
<dbReference type="GO" id="GO:0008023">
    <property type="term" value="C:transcription elongation factor complex"/>
    <property type="evidence" value="ECO:0000318"/>
    <property type="project" value="GO_Central"/>
</dbReference>
<feature type="compositionally biased region" description="Polar residues" evidence="7">
    <location>
        <begin position="205"/>
        <end position="223"/>
    </location>
</feature>
<dbReference type="Proteomes" id="UP000002280">
    <property type="component" value="Chromosome 4"/>
</dbReference>
<reference evidence="9 10" key="1">
    <citation type="journal article" date="2007" name="Nature">
        <title>Genome of the marsupial Monodelphis domestica reveals innovation in non-coding sequences.</title>
        <authorList>
            <person name="Mikkelsen T.S."/>
            <person name="Wakefield M.J."/>
            <person name="Aken B."/>
            <person name="Amemiya C.T."/>
            <person name="Chang J.L."/>
            <person name="Duke S."/>
            <person name="Garber M."/>
            <person name="Gentles A.J."/>
            <person name="Goodstadt L."/>
            <person name="Heger A."/>
            <person name="Jurka J."/>
            <person name="Kamal M."/>
            <person name="Mauceli E."/>
            <person name="Searle S.M."/>
            <person name="Sharpe T."/>
            <person name="Baker M.L."/>
            <person name="Batzer M.A."/>
            <person name="Benos P.V."/>
            <person name="Belov K."/>
            <person name="Clamp M."/>
            <person name="Cook A."/>
            <person name="Cuff J."/>
            <person name="Das R."/>
            <person name="Davidow L."/>
            <person name="Deakin J.E."/>
            <person name="Fazzari M.J."/>
            <person name="Glass J.L."/>
            <person name="Grabherr M."/>
            <person name="Greally J.M."/>
            <person name="Gu W."/>
            <person name="Hore T.A."/>
            <person name="Huttley G.A."/>
            <person name="Kleber M."/>
            <person name="Jirtle R.L."/>
            <person name="Koina E."/>
            <person name="Lee J.T."/>
            <person name="Mahony S."/>
            <person name="Marra M.A."/>
            <person name="Miller R.D."/>
            <person name="Nicholls R.D."/>
            <person name="Oda M."/>
            <person name="Papenfuss A.T."/>
            <person name="Parra Z.E."/>
            <person name="Pollock D.D."/>
            <person name="Ray D.A."/>
            <person name="Schein J.E."/>
            <person name="Speed T.P."/>
            <person name="Thompson K."/>
            <person name="VandeBerg J.L."/>
            <person name="Wade C.M."/>
            <person name="Walker J.A."/>
            <person name="Waters P.D."/>
            <person name="Webber C."/>
            <person name="Weidman J.R."/>
            <person name="Xie X."/>
            <person name="Zody M.C."/>
            <person name="Baldwin J."/>
            <person name="Abdouelleil A."/>
            <person name="Abdulkadir J."/>
            <person name="Abebe A."/>
            <person name="Abera B."/>
            <person name="Abreu J."/>
            <person name="Acer S.C."/>
            <person name="Aftuck L."/>
            <person name="Alexander A."/>
            <person name="An P."/>
            <person name="Anderson E."/>
            <person name="Anderson S."/>
            <person name="Arachi H."/>
            <person name="Azer M."/>
            <person name="Bachantsang P."/>
            <person name="Barry A."/>
            <person name="Bayul T."/>
            <person name="Berlin A."/>
            <person name="Bessette D."/>
            <person name="Bloom T."/>
            <person name="Bloom T."/>
            <person name="Boguslavskiy L."/>
            <person name="Bonnet C."/>
            <person name="Boukhgalter B."/>
            <person name="Bourzgui I."/>
            <person name="Brown A."/>
            <person name="Cahill P."/>
            <person name="Channer S."/>
            <person name="Cheshatsang Y."/>
            <person name="Chuda L."/>
            <person name="Citroen M."/>
            <person name="Collymore A."/>
            <person name="Cooke P."/>
            <person name="Costello M."/>
            <person name="D'Aco K."/>
            <person name="Daza R."/>
            <person name="De Haan G."/>
            <person name="DeGray S."/>
            <person name="DeMaso C."/>
            <person name="Dhargay N."/>
            <person name="Dooley K."/>
            <person name="Dooley E."/>
            <person name="Doricent M."/>
            <person name="Dorje P."/>
            <person name="Dorjee K."/>
            <person name="Dupes A."/>
            <person name="Elong R."/>
            <person name="Falk J."/>
            <person name="Farina A."/>
            <person name="Faro S."/>
            <person name="Ferguson D."/>
            <person name="Fisher S."/>
            <person name="Foley C.D."/>
            <person name="Franke A."/>
            <person name="Friedrich D."/>
            <person name="Gadbois L."/>
            <person name="Gearin G."/>
            <person name="Gearin C.R."/>
            <person name="Giannoukos G."/>
            <person name="Goode T."/>
            <person name="Graham J."/>
            <person name="Grandbois E."/>
            <person name="Grewal S."/>
            <person name="Gyaltsen K."/>
            <person name="Hafez N."/>
            <person name="Hagos B."/>
            <person name="Hall J."/>
            <person name="Henson C."/>
            <person name="Hollinger A."/>
            <person name="Honan T."/>
            <person name="Huard M.D."/>
            <person name="Hughes L."/>
            <person name="Hurhula B."/>
            <person name="Husby M.E."/>
            <person name="Kamat A."/>
            <person name="Kanga B."/>
            <person name="Kashin S."/>
            <person name="Khazanovich D."/>
            <person name="Kisner P."/>
            <person name="Lance K."/>
            <person name="Lara M."/>
            <person name="Lee W."/>
            <person name="Lennon N."/>
            <person name="Letendre F."/>
            <person name="LeVine R."/>
            <person name="Lipovsky A."/>
            <person name="Liu X."/>
            <person name="Liu J."/>
            <person name="Liu S."/>
            <person name="Lokyitsang T."/>
            <person name="Lokyitsang Y."/>
            <person name="Lubonja R."/>
            <person name="Lui A."/>
            <person name="MacDonald P."/>
            <person name="Magnisalis V."/>
            <person name="Maru K."/>
            <person name="Matthews C."/>
            <person name="McCusker W."/>
            <person name="McDonough S."/>
            <person name="Mehta T."/>
            <person name="Meldrim J."/>
            <person name="Meneus L."/>
            <person name="Mihai O."/>
            <person name="Mihalev A."/>
            <person name="Mihova T."/>
            <person name="Mittelman R."/>
            <person name="Mlenga V."/>
            <person name="Montmayeur A."/>
            <person name="Mulrain L."/>
            <person name="Navidi A."/>
            <person name="Naylor J."/>
            <person name="Negash T."/>
            <person name="Nguyen T."/>
            <person name="Nguyen N."/>
            <person name="Nicol R."/>
            <person name="Norbu C."/>
            <person name="Norbu N."/>
            <person name="Novod N."/>
            <person name="O'Neill B."/>
            <person name="Osman S."/>
            <person name="Markiewicz E."/>
            <person name="Oyono O.L."/>
            <person name="Patti C."/>
            <person name="Phunkhang P."/>
            <person name="Pierre F."/>
            <person name="Priest M."/>
            <person name="Raghuraman S."/>
            <person name="Rege F."/>
            <person name="Reyes R."/>
            <person name="Rise C."/>
            <person name="Rogov P."/>
            <person name="Ross K."/>
            <person name="Ryan E."/>
            <person name="Settipalli S."/>
            <person name="Shea T."/>
            <person name="Sherpa N."/>
            <person name="Shi L."/>
            <person name="Shih D."/>
            <person name="Sparrow T."/>
            <person name="Spaulding J."/>
            <person name="Stalker J."/>
            <person name="Stange-Thomann N."/>
            <person name="Stavropoulos S."/>
            <person name="Stone C."/>
            <person name="Strader C."/>
            <person name="Tesfaye S."/>
            <person name="Thomson T."/>
            <person name="Thoulutsang Y."/>
            <person name="Thoulutsang D."/>
            <person name="Topham K."/>
            <person name="Topping I."/>
            <person name="Tsamla T."/>
            <person name="Vassiliev H."/>
            <person name="Vo A."/>
            <person name="Wangchuk T."/>
            <person name="Wangdi T."/>
            <person name="Weiand M."/>
            <person name="Wilkinson J."/>
            <person name="Wilson A."/>
            <person name="Yadav S."/>
            <person name="Young G."/>
            <person name="Yu Q."/>
            <person name="Zembek L."/>
            <person name="Zhong D."/>
            <person name="Zimmer A."/>
            <person name="Zwirko Z."/>
            <person name="Jaffe D.B."/>
            <person name="Alvarez P."/>
            <person name="Brockman W."/>
            <person name="Butler J."/>
            <person name="Chin C."/>
            <person name="Gnerre S."/>
            <person name="MacCallum I."/>
            <person name="Graves J.A."/>
            <person name="Ponting C.P."/>
            <person name="Breen M."/>
            <person name="Samollow P.B."/>
            <person name="Lander E.S."/>
            <person name="Lindblad-Toh K."/>
        </authorList>
    </citation>
    <scope>NUCLEOTIDE SEQUENCE [LARGE SCALE GENOMIC DNA]</scope>
</reference>
<evidence type="ECO:0000256" key="6">
    <source>
        <dbReference type="ARBA" id="ARBA00023242"/>
    </source>
</evidence>
<dbReference type="Bgee" id="ENSMODG00000018271">
    <property type="expression patterns" value="Expressed in spermatocyte and 19 other cell types or tissues"/>
</dbReference>
<dbReference type="InterPro" id="IPR019194">
    <property type="entry name" value="Tscrpt_elong_fac_Eaf_N"/>
</dbReference>
<organism evidence="9 10">
    <name type="scientific">Monodelphis domestica</name>
    <name type="common">Gray short-tailed opossum</name>
    <dbReference type="NCBI Taxonomy" id="13616"/>
    <lineage>
        <taxon>Eukaryota</taxon>
        <taxon>Metazoa</taxon>
        <taxon>Chordata</taxon>
        <taxon>Craniata</taxon>
        <taxon>Vertebrata</taxon>
        <taxon>Euteleostomi</taxon>
        <taxon>Mammalia</taxon>
        <taxon>Metatheria</taxon>
        <taxon>Didelphimorphia</taxon>
        <taxon>Didelphidae</taxon>
        <taxon>Monodelphis</taxon>
    </lineage>
</organism>
<evidence type="ECO:0000256" key="7">
    <source>
        <dbReference type="SAM" id="MobiDB-lite"/>
    </source>
</evidence>
<comment type="similarity">
    <text evidence="2">Belongs to the EAF family.</text>
</comment>
<dbReference type="GO" id="GO:0032783">
    <property type="term" value="C:super elongation complex"/>
    <property type="evidence" value="ECO:0007669"/>
    <property type="project" value="InterPro"/>
</dbReference>
<keyword evidence="6" id="KW-0539">Nucleus</keyword>
<evidence type="ECO:0000259" key="8">
    <source>
        <dbReference type="Pfam" id="PF09816"/>
    </source>
</evidence>
<dbReference type="GO" id="GO:0045944">
    <property type="term" value="P:positive regulation of transcription by RNA polymerase II"/>
    <property type="evidence" value="ECO:0007669"/>
    <property type="project" value="Ensembl"/>
</dbReference>
<dbReference type="GO" id="GO:0003711">
    <property type="term" value="F:transcription elongation factor activity"/>
    <property type="evidence" value="ECO:0000318"/>
    <property type="project" value="GO_Central"/>
</dbReference>
<feature type="compositionally biased region" description="Low complexity" evidence="7">
    <location>
        <begin position="176"/>
        <end position="193"/>
    </location>
</feature>
<proteinExistence type="inferred from homology"/>
<dbReference type="InterPro" id="IPR027093">
    <property type="entry name" value="EAF_fam"/>
</dbReference>
<reference evidence="9" key="3">
    <citation type="submission" date="2025-09" db="UniProtKB">
        <authorList>
            <consortium name="Ensembl"/>
        </authorList>
    </citation>
    <scope>IDENTIFICATION</scope>
</reference>
<evidence type="ECO:0000256" key="2">
    <source>
        <dbReference type="ARBA" id="ARBA00007798"/>
    </source>
</evidence>
<dbReference type="GO" id="GO:0034243">
    <property type="term" value="P:regulation of transcription elongation by RNA polymerase II"/>
    <property type="evidence" value="ECO:0007669"/>
    <property type="project" value="Ensembl"/>
</dbReference>
<dbReference type="PANTHER" id="PTHR15970:SF7">
    <property type="entry name" value="ELL-ASSOCIATED FACTOR 2"/>
    <property type="match status" value="1"/>
</dbReference>
<evidence type="ECO:0000256" key="1">
    <source>
        <dbReference type="ARBA" id="ARBA00004123"/>
    </source>
</evidence>
<name>F6Q735_MONDO</name>
<reference evidence="9" key="2">
    <citation type="submission" date="2025-08" db="UniProtKB">
        <authorList>
            <consortium name="Ensembl"/>
        </authorList>
    </citation>
    <scope>IDENTIFICATION</scope>
</reference>
<feature type="compositionally biased region" description="Basic and acidic residues" evidence="7">
    <location>
        <begin position="253"/>
        <end position="262"/>
    </location>
</feature>
<dbReference type="STRING" id="13616.ENSMODP00000022784"/>
<dbReference type="OMA" id="TVMLPNI"/>
<evidence type="ECO:0000313" key="9">
    <source>
        <dbReference type="Ensembl" id="ENSMODP00000022784.2"/>
    </source>
</evidence>
<dbReference type="AlphaFoldDB" id="F6Q735"/>
<feature type="region of interest" description="Disordered" evidence="7">
    <location>
        <begin position="171"/>
        <end position="262"/>
    </location>
</feature>
<gene>
    <name evidence="9" type="primary">EAF2</name>
</gene>
<dbReference type="InParanoid" id="F6Q735"/>
<keyword evidence="3" id="KW-0805">Transcription regulation</keyword>
<evidence type="ECO:0000256" key="5">
    <source>
        <dbReference type="ARBA" id="ARBA00023163"/>
    </source>
</evidence>
<dbReference type="eggNOG" id="KOG4795">
    <property type="taxonomic scope" value="Eukaryota"/>
</dbReference>
<protein>
    <submittedName>
        <fullName evidence="9">ELL associated factor 2</fullName>
    </submittedName>
</protein>
<dbReference type="Pfam" id="PF09816">
    <property type="entry name" value="EAF"/>
    <property type="match status" value="1"/>
</dbReference>
<accession>F6Q735</accession>
<dbReference type="Ensembl" id="ENSMODT00000023187.2">
    <property type="protein sequence ID" value="ENSMODP00000022784.2"/>
    <property type="gene ID" value="ENSMODG00000018271.4"/>
</dbReference>
<feature type="compositionally biased region" description="Polar residues" evidence="7">
    <location>
        <begin position="233"/>
        <end position="252"/>
    </location>
</feature>
<comment type="subcellular location">
    <subcellularLocation>
        <location evidence="1">Nucleus</location>
    </subcellularLocation>
</comment>
<sequence>MNGPARVPYFDSRERVLKLGESFEKHPRSAFHTVRYDFKPASIDASCEGDLEVGKGEQVTITLPNIEGSTPPVTVFKGSKKPYLKECILIINHDTGECRLEKLSSNITVKKTRVEGSSKIQSLLGKQQQQQMRNAVKTPNNVKHFPPKEKMSPESPMDDIERELKAEASIMDQMTSSDSSSESQSSSSSSSEDGSSDSEDEGCKNSHSNSVKCVPVHQTSSAEPKQWMPDTEAMQNRSHNGSGLLINTLSKNNEGDSDRKNL</sequence>
<dbReference type="PANTHER" id="PTHR15970">
    <property type="entry name" value="ELL-ASSOCIATED FACTOR EAF"/>
    <property type="match status" value="1"/>
</dbReference>
<feature type="region of interest" description="Disordered" evidence="7">
    <location>
        <begin position="115"/>
        <end position="157"/>
    </location>
</feature>
<keyword evidence="5" id="KW-0804">Transcription</keyword>
<dbReference type="HOGENOM" id="CLU_025755_1_0_1"/>